<sequence>MLNMISSVSRQPAARMHKTEVPSIVFALGRLGYDFGSEARRDFFLQRLGGTAAHPFSPRTLAEYLLAHPEDAHGLTWTLTLDGAPAYALEPLEQFAGAAVQQLVRLLLEQEQEGVERISLAGCIVGSTCLLTGTGLPKVVPLMRGMTSWNITRFTTRCLGALPPEEATEERERYEERQAYLQRFVEQLSLKAWNLGTSARDRALNFAITHAFRAGEVFEDAFQSQLVLDTVSVEGSTASSPGCECWDVKLRFRDPAGRHEHARKVYRYTVDVNDSIPSLLGGLHTRFEF</sequence>
<dbReference type="Pfam" id="PF18047">
    <property type="entry name" value="PatG_D"/>
    <property type="match status" value="1"/>
</dbReference>
<name>A0ABU5H756_9BACT</name>
<proteinExistence type="predicted"/>
<feature type="domain" description="PatG" evidence="1">
    <location>
        <begin position="25"/>
        <end position="123"/>
    </location>
</feature>
<dbReference type="RefSeq" id="WP_321547651.1">
    <property type="nucleotide sequence ID" value="NZ_JAXIVS010000007.1"/>
</dbReference>
<organism evidence="3 4">
    <name type="scientific">Hyalangium rubrum</name>
    <dbReference type="NCBI Taxonomy" id="3103134"/>
    <lineage>
        <taxon>Bacteria</taxon>
        <taxon>Pseudomonadati</taxon>
        <taxon>Myxococcota</taxon>
        <taxon>Myxococcia</taxon>
        <taxon>Myxococcales</taxon>
        <taxon>Cystobacterineae</taxon>
        <taxon>Archangiaceae</taxon>
        <taxon>Hyalangium</taxon>
    </lineage>
</organism>
<evidence type="ECO:0000313" key="4">
    <source>
        <dbReference type="Proteomes" id="UP001291309"/>
    </source>
</evidence>
<evidence type="ECO:0000259" key="2">
    <source>
        <dbReference type="Pfam" id="PF18065"/>
    </source>
</evidence>
<keyword evidence="4" id="KW-1185">Reference proteome</keyword>
<evidence type="ECO:0008006" key="5">
    <source>
        <dbReference type="Google" id="ProtNLM"/>
    </source>
</evidence>
<dbReference type="InterPro" id="IPR040636">
    <property type="entry name" value="PatG_C"/>
</dbReference>
<dbReference type="EMBL" id="JAXIVS010000007">
    <property type="protein sequence ID" value="MDY7228924.1"/>
    <property type="molecule type" value="Genomic_DNA"/>
</dbReference>
<reference evidence="3 4" key="1">
    <citation type="submission" date="2023-12" db="EMBL/GenBank/DDBJ databases">
        <title>the genome sequence of Hyalangium sp. s54d21.</title>
        <authorList>
            <person name="Zhang X."/>
        </authorList>
    </citation>
    <scope>NUCLEOTIDE SEQUENCE [LARGE SCALE GENOMIC DNA]</scope>
    <source>
        <strain evidence="4">s54d21</strain>
    </source>
</reference>
<evidence type="ECO:0000313" key="3">
    <source>
        <dbReference type="EMBL" id="MDY7228924.1"/>
    </source>
</evidence>
<dbReference type="InterPro" id="IPR040483">
    <property type="entry name" value="PatG_dom"/>
</dbReference>
<dbReference type="Proteomes" id="UP001291309">
    <property type="component" value="Unassembled WGS sequence"/>
</dbReference>
<protein>
    <recommendedName>
        <fullName evidence="5">PatG C-terminal domain-containing protein</fullName>
    </recommendedName>
</protein>
<comment type="caution">
    <text evidence="3">The sequence shown here is derived from an EMBL/GenBank/DDBJ whole genome shotgun (WGS) entry which is preliminary data.</text>
</comment>
<gene>
    <name evidence="3" type="ORF">SYV04_21075</name>
</gene>
<feature type="domain" description="PatG C-terminal" evidence="2">
    <location>
        <begin position="175"/>
        <end position="284"/>
    </location>
</feature>
<dbReference type="Pfam" id="PF18065">
    <property type="entry name" value="PatG_C"/>
    <property type="match status" value="1"/>
</dbReference>
<accession>A0ABU5H756</accession>
<evidence type="ECO:0000259" key="1">
    <source>
        <dbReference type="Pfam" id="PF18047"/>
    </source>
</evidence>